<proteinExistence type="predicted"/>
<keyword evidence="4" id="KW-1185">Reference proteome</keyword>
<dbReference type="Gene3D" id="3.30.450.20">
    <property type="entry name" value="PAS domain"/>
    <property type="match status" value="1"/>
</dbReference>
<dbReference type="SUPFAM" id="SSF55785">
    <property type="entry name" value="PYP-like sensor domain (PAS domain)"/>
    <property type="match status" value="1"/>
</dbReference>
<dbReference type="Pfam" id="PF00990">
    <property type="entry name" value="GGDEF"/>
    <property type="match status" value="1"/>
</dbReference>
<dbReference type="SMART" id="SM00052">
    <property type="entry name" value="EAL"/>
    <property type="match status" value="1"/>
</dbReference>
<dbReference type="InterPro" id="IPR001633">
    <property type="entry name" value="EAL_dom"/>
</dbReference>
<dbReference type="InterPro" id="IPR000160">
    <property type="entry name" value="GGDEF_dom"/>
</dbReference>
<evidence type="ECO:0000259" key="1">
    <source>
        <dbReference type="PROSITE" id="PS50883"/>
    </source>
</evidence>
<dbReference type="Gene3D" id="3.30.70.270">
    <property type="match status" value="1"/>
</dbReference>
<dbReference type="InterPro" id="IPR043128">
    <property type="entry name" value="Rev_trsase/Diguanyl_cyclase"/>
</dbReference>
<dbReference type="SUPFAM" id="SSF55073">
    <property type="entry name" value="Nucleotide cyclase"/>
    <property type="match status" value="1"/>
</dbReference>
<accession>A0A1E5XPU2</accession>
<dbReference type="PANTHER" id="PTHR44757:SF2">
    <property type="entry name" value="BIOFILM ARCHITECTURE MAINTENANCE PROTEIN MBAA"/>
    <property type="match status" value="1"/>
</dbReference>
<dbReference type="Pfam" id="PF00563">
    <property type="entry name" value="EAL"/>
    <property type="match status" value="1"/>
</dbReference>
<feature type="domain" description="EAL" evidence="1">
    <location>
        <begin position="379"/>
        <end position="629"/>
    </location>
</feature>
<dbReference type="InterPro" id="IPR035919">
    <property type="entry name" value="EAL_sf"/>
</dbReference>
<comment type="caution">
    <text evidence="3">The sequence shown here is derived from an EMBL/GenBank/DDBJ whole genome shotgun (WGS) entry which is preliminary data.</text>
</comment>
<dbReference type="RefSeq" id="WP_069910195.1">
    <property type="nucleotide sequence ID" value="NZ_LAJE02000197.1"/>
</dbReference>
<dbReference type="InterPro" id="IPR052155">
    <property type="entry name" value="Biofilm_reg_signaling"/>
</dbReference>
<dbReference type="SMART" id="SM00267">
    <property type="entry name" value="GGDEF"/>
    <property type="match status" value="1"/>
</dbReference>
<evidence type="ECO:0000313" key="3">
    <source>
        <dbReference type="EMBL" id="OEO30589.1"/>
    </source>
</evidence>
<dbReference type="EMBL" id="LAJE02000197">
    <property type="protein sequence ID" value="OEO30589.1"/>
    <property type="molecule type" value="Genomic_DNA"/>
</dbReference>
<dbReference type="Proteomes" id="UP000095463">
    <property type="component" value="Unassembled WGS sequence"/>
</dbReference>
<dbReference type="InterPro" id="IPR029787">
    <property type="entry name" value="Nucleotide_cyclase"/>
</dbReference>
<reference evidence="3 4" key="1">
    <citation type="journal article" date="2015" name="Genome Announc.">
        <title>Genome Assemblies of Three Soil-Associated Devosia species: D. insulae, D. limi, and D. soli.</title>
        <authorList>
            <person name="Hassan Y.I."/>
            <person name="Lepp D."/>
            <person name="Zhou T."/>
        </authorList>
    </citation>
    <scope>NUCLEOTIDE SEQUENCE [LARGE SCALE GENOMIC DNA]</scope>
    <source>
        <strain evidence="3 4">DS-56</strain>
    </source>
</reference>
<organism evidence="3 4">
    <name type="scientific">Devosia insulae DS-56</name>
    <dbReference type="NCBI Taxonomy" id="1116389"/>
    <lineage>
        <taxon>Bacteria</taxon>
        <taxon>Pseudomonadati</taxon>
        <taxon>Pseudomonadota</taxon>
        <taxon>Alphaproteobacteria</taxon>
        <taxon>Hyphomicrobiales</taxon>
        <taxon>Devosiaceae</taxon>
        <taxon>Devosia</taxon>
    </lineage>
</organism>
<sequence>MRKLFDRQLEKATDAAGHVDLVALERLITAAYEEAELDRTRTDRSMELMIGELTAFQVGLETEIDKRTAQLTRSRQKLRTQNTRFLTALENMSQGLAMFDARQRLVVCNHQYLEMYNLPRHLGRVGTHLVTILKARIAAGTSGGDDPVAYLRERLFVATEGVSSSAVHQLANGRVMSVAHKAMADGGWVTMHKDITELHSMQAELAHQAYHDALTGLPNRNFFYQRLGQAFEALHSGAGFAVLCLDLDGFKAINDSMGHASGDKLLRQVATRLSDCTAAAGVVGRMGGDEFAVLLPGGTRDSALALARTILDAIRRPFDIDDHAVLVGVSIGIALAPEDGAGADALLRSGDLALYSIKRGRRGGYSFFEPDLAQTLSARSSMEHDLRRALANGEFELFYQPVLNLAAQQIVGFEALLRWRHPTEGLILPGDFVPLAEELGLIMPIGEWVIREAFAEAARWPASMRIAVNVSTVQFERGSLVGVLVNALAASGLAADRVEVEITETLFLEQSETNLDILHQLHALGLKVALDDFGTGFSALNYLLAFPFDKIKIDGSFVRALDNTAGAHIILGAVASIGRRMGIVTTAEGIETAEQLRNVRALDYTEAQGFLIARPMSRDAVRHLLDLSSDPRGEVPMVVEPKAATGTGGV</sequence>
<feature type="domain" description="GGDEF" evidence="2">
    <location>
        <begin position="238"/>
        <end position="370"/>
    </location>
</feature>
<dbReference type="SUPFAM" id="SSF141868">
    <property type="entry name" value="EAL domain-like"/>
    <property type="match status" value="1"/>
</dbReference>
<gene>
    <name evidence="3" type="ORF">VW23_020470</name>
</gene>
<dbReference type="PANTHER" id="PTHR44757">
    <property type="entry name" value="DIGUANYLATE CYCLASE DGCP"/>
    <property type="match status" value="1"/>
</dbReference>
<dbReference type="NCBIfam" id="TIGR00254">
    <property type="entry name" value="GGDEF"/>
    <property type="match status" value="1"/>
</dbReference>
<dbReference type="AlphaFoldDB" id="A0A1E5XPU2"/>
<dbReference type="CDD" id="cd01949">
    <property type="entry name" value="GGDEF"/>
    <property type="match status" value="1"/>
</dbReference>
<dbReference type="Pfam" id="PF12860">
    <property type="entry name" value="PAS_7"/>
    <property type="match status" value="1"/>
</dbReference>
<dbReference type="Gene3D" id="3.20.20.450">
    <property type="entry name" value="EAL domain"/>
    <property type="match status" value="1"/>
</dbReference>
<dbReference type="CDD" id="cd01948">
    <property type="entry name" value="EAL"/>
    <property type="match status" value="1"/>
</dbReference>
<dbReference type="PROSITE" id="PS50883">
    <property type="entry name" value="EAL"/>
    <property type="match status" value="1"/>
</dbReference>
<evidence type="ECO:0008006" key="5">
    <source>
        <dbReference type="Google" id="ProtNLM"/>
    </source>
</evidence>
<dbReference type="OrthoDB" id="9814202at2"/>
<dbReference type="PROSITE" id="PS50887">
    <property type="entry name" value="GGDEF"/>
    <property type="match status" value="1"/>
</dbReference>
<name>A0A1E5XPU2_9HYPH</name>
<evidence type="ECO:0000313" key="4">
    <source>
        <dbReference type="Proteomes" id="UP000095463"/>
    </source>
</evidence>
<dbReference type="InterPro" id="IPR035965">
    <property type="entry name" value="PAS-like_dom_sf"/>
</dbReference>
<protein>
    <recommendedName>
        <fullName evidence="5">Diguanylate cyclase</fullName>
    </recommendedName>
</protein>
<evidence type="ECO:0000259" key="2">
    <source>
        <dbReference type="PROSITE" id="PS50887"/>
    </source>
</evidence>